<comment type="caution">
    <text evidence="4">The sequence shown here is derived from an EMBL/GenBank/DDBJ whole genome shotgun (WGS) entry which is preliminary data.</text>
</comment>
<dbReference type="Gene3D" id="3.30.160.20">
    <property type="match status" value="1"/>
</dbReference>
<dbReference type="GO" id="GO:0004525">
    <property type="term" value="F:ribonuclease III activity"/>
    <property type="evidence" value="ECO:0007669"/>
    <property type="project" value="InterPro"/>
</dbReference>
<reference evidence="4" key="1">
    <citation type="submission" date="2021-01" db="EMBL/GenBank/DDBJ databases">
        <authorList>
            <person name="Kaushik A."/>
        </authorList>
    </citation>
    <scope>NUCLEOTIDE SEQUENCE</scope>
    <source>
        <strain evidence="4">AG6-10EEA</strain>
    </source>
</reference>
<dbReference type="PROSITE" id="PS50137">
    <property type="entry name" value="DS_RBD"/>
    <property type="match status" value="1"/>
</dbReference>
<dbReference type="SUPFAM" id="SSF54768">
    <property type="entry name" value="dsRNA-binding domain-like"/>
    <property type="match status" value="1"/>
</dbReference>
<name>A0A8H3AZZ0_9AGAM</name>
<proteinExistence type="predicted"/>
<evidence type="ECO:0000313" key="5">
    <source>
        <dbReference type="Proteomes" id="UP000663853"/>
    </source>
</evidence>
<dbReference type="EMBL" id="CAJMXA010000846">
    <property type="protein sequence ID" value="CAE6444651.1"/>
    <property type="molecule type" value="Genomic_DNA"/>
</dbReference>
<protein>
    <recommendedName>
        <fullName evidence="3">DRBM domain-containing protein</fullName>
    </recommendedName>
</protein>
<dbReference type="Proteomes" id="UP000663853">
    <property type="component" value="Unassembled WGS sequence"/>
</dbReference>
<dbReference type="GO" id="GO:0003723">
    <property type="term" value="F:RNA binding"/>
    <property type="evidence" value="ECO:0007669"/>
    <property type="project" value="UniProtKB-UniRule"/>
</dbReference>
<keyword evidence="1 2" id="KW-0694">RNA-binding</keyword>
<dbReference type="GO" id="GO:0006396">
    <property type="term" value="P:RNA processing"/>
    <property type="evidence" value="ECO:0007669"/>
    <property type="project" value="InterPro"/>
</dbReference>
<dbReference type="CDD" id="cd00048">
    <property type="entry name" value="DSRM_SF"/>
    <property type="match status" value="1"/>
</dbReference>
<evidence type="ECO:0000256" key="1">
    <source>
        <dbReference type="ARBA" id="ARBA00022884"/>
    </source>
</evidence>
<dbReference type="Gene3D" id="1.10.1520.10">
    <property type="entry name" value="Ribonuclease III domain"/>
    <property type="match status" value="1"/>
</dbReference>
<dbReference type="InterPro" id="IPR036389">
    <property type="entry name" value="RNase_III_sf"/>
</dbReference>
<evidence type="ECO:0000313" key="4">
    <source>
        <dbReference type="EMBL" id="CAE6444651.1"/>
    </source>
</evidence>
<dbReference type="SMART" id="SM00358">
    <property type="entry name" value="DSRM"/>
    <property type="match status" value="1"/>
</dbReference>
<dbReference type="SUPFAM" id="SSF69065">
    <property type="entry name" value="RNase III domain-like"/>
    <property type="match status" value="1"/>
</dbReference>
<sequence length="269" mass="29707">METALDNTRVSRSNPHWSRLRRIPSCRNSIILAMTGLPPLPPIQSIPLRKQVFTDISVYRLASDASAQELDRVENTDNNRLSFLGRATLEYALATSTTHSFPDETRKLEDGLAECAHAYDIIKSLNVAWRGAPISGKEATRLMEAYTGAIVLESEREGVQFAESLVRHIFQLAPPTPPPPPPKPIASLPPPVAPTGLLHDLARQHAVQLVWEDRVTGPRHAQEWISDVTLKDKDRVWPCIARGVGPSKKVARADAAAKVLALWDGLGFR</sequence>
<evidence type="ECO:0000259" key="3">
    <source>
        <dbReference type="PROSITE" id="PS50137"/>
    </source>
</evidence>
<dbReference type="AlphaFoldDB" id="A0A8H3AZZ0"/>
<organism evidence="4 5">
    <name type="scientific">Rhizoctonia solani</name>
    <dbReference type="NCBI Taxonomy" id="456999"/>
    <lineage>
        <taxon>Eukaryota</taxon>
        <taxon>Fungi</taxon>
        <taxon>Dikarya</taxon>
        <taxon>Basidiomycota</taxon>
        <taxon>Agaricomycotina</taxon>
        <taxon>Agaricomycetes</taxon>
        <taxon>Cantharellales</taxon>
        <taxon>Ceratobasidiaceae</taxon>
        <taxon>Rhizoctonia</taxon>
    </lineage>
</organism>
<dbReference type="InterPro" id="IPR014720">
    <property type="entry name" value="dsRBD_dom"/>
</dbReference>
<feature type="domain" description="DRBM" evidence="3">
    <location>
        <begin position="193"/>
        <end position="265"/>
    </location>
</feature>
<evidence type="ECO:0000256" key="2">
    <source>
        <dbReference type="PROSITE-ProRule" id="PRU00266"/>
    </source>
</evidence>
<accession>A0A8H3AZZ0</accession>
<gene>
    <name evidence="4" type="ORF">RDB_LOCUS40859</name>
</gene>